<protein>
    <submittedName>
        <fullName evidence="2">Uncharacterized protein</fullName>
    </submittedName>
</protein>
<dbReference type="EMBL" id="CCYD01000286">
    <property type="protein sequence ID" value="CEG37361.1"/>
    <property type="molecule type" value="Genomic_DNA"/>
</dbReference>
<organism evidence="2 3">
    <name type="scientific">Plasmopara halstedii</name>
    <name type="common">Downy mildew of sunflower</name>
    <dbReference type="NCBI Taxonomy" id="4781"/>
    <lineage>
        <taxon>Eukaryota</taxon>
        <taxon>Sar</taxon>
        <taxon>Stramenopiles</taxon>
        <taxon>Oomycota</taxon>
        <taxon>Peronosporomycetes</taxon>
        <taxon>Peronosporales</taxon>
        <taxon>Peronosporaceae</taxon>
        <taxon>Plasmopara</taxon>
    </lineage>
</organism>
<keyword evidence="3" id="KW-1185">Reference proteome</keyword>
<dbReference type="Proteomes" id="UP000054928">
    <property type="component" value="Unassembled WGS sequence"/>
</dbReference>
<sequence length="73" mass="8518">MVGYKSLSRWLSSSTTTPSVREQDGHGCWVLLITDNDRKSRRSDKSKMYNLLEFEKHCKAQSHYTIRISPSLR</sequence>
<feature type="region of interest" description="Disordered" evidence="1">
    <location>
        <begin position="1"/>
        <end position="22"/>
    </location>
</feature>
<feature type="compositionally biased region" description="Low complexity" evidence="1">
    <location>
        <begin position="1"/>
        <end position="19"/>
    </location>
</feature>
<evidence type="ECO:0000256" key="1">
    <source>
        <dbReference type="SAM" id="MobiDB-lite"/>
    </source>
</evidence>
<reference evidence="3" key="1">
    <citation type="submission" date="2014-09" db="EMBL/GenBank/DDBJ databases">
        <authorList>
            <person name="Sharma Rahul"/>
            <person name="Thines Marco"/>
        </authorList>
    </citation>
    <scope>NUCLEOTIDE SEQUENCE [LARGE SCALE GENOMIC DNA]</scope>
</reference>
<dbReference type="AlphaFoldDB" id="A0A0P1A9C2"/>
<proteinExistence type="predicted"/>
<evidence type="ECO:0000313" key="3">
    <source>
        <dbReference type="Proteomes" id="UP000054928"/>
    </source>
</evidence>
<dbReference type="GeneID" id="59052880"/>
<accession>A0A0P1A9C2</accession>
<evidence type="ECO:0000313" key="2">
    <source>
        <dbReference type="EMBL" id="CEG37361.1"/>
    </source>
</evidence>
<dbReference type="RefSeq" id="XP_036263046.1">
    <property type="nucleotide sequence ID" value="XM_036407336.1"/>
</dbReference>
<name>A0A0P1A9C2_PLAHL</name>